<comment type="function">
    <text evidence="4">Essential component of the PAM complex, a complex required for the translocation of transit peptide-containing proteins from the inner membrane into the mitochondrial matrix in an ATP-dependent manner.</text>
</comment>
<dbReference type="Gene3D" id="2.30.22.10">
    <property type="entry name" value="Head domain of nucleotide exchange factor GrpE"/>
    <property type="match status" value="1"/>
</dbReference>
<dbReference type="PANTHER" id="PTHR21237">
    <property type="entry name" value="GRPE PROTEIN"/>
    <property type="match status" value="1"/>
</dbReference>
<dbReference type="GO" id="GO:0030150">
    <property type="term" value="P:protein import into mitochondrial matrix"/>
    <property type="evidence" value="ECO:0007669"/>
    <property type="project" value="TreeGrafter"/>
</dbReference>
<dbReference type="GO" id="GO:0001405">
    <property type="term" value="C:PAM complex, Tim23 associated import motor"/>
    <property type="evidence" value="ECO:0007669"/>
    <property type="project" value="TreeGrafter"/>
</dbReference>
<evidence type="ECO:0000256" key="3">
    <source>
        <dbReference type="ARBA" id="ARBA00023186"/>
    </source>
</evidence>
<organism evidence="7 8">
    <name type="scientific">Tetrabaena socialis</name>
    <dbReference type="NCBI Taxonomy" id="47790"/>
    <lineage>
        <taxon>Eukaryota</taxon>
        <taxon>Viridiplantae</taxon>
        <taxon>Chlorophyta</taxon>
        <taxon>core chlorophytes</taxon>
        <taxon>Chlorophyceae</taxon>
        <taxon>CS clade</taxon>
        <taxon>Chlamydomonadales</taxon>
        <taxon>Tetrabaenaceae</taxon>
        <taxon>Tetrabaena</taxon>
    </lineage>
</organism>
<evidence type="ECO:0000256" key="2">
    <source>
        <dbReference type="ARBA" id="ARBA00009054"/>
    </source>
</evidence>
<dbReference type="EMBL" id="PGGS01000809">
    <property type="protein sequence ID" value="PNH01718.1"/>
    <property type="molecule type" value="Genomic_DNA"/>
</dbReference>
<dbReference type="CDD" id="cd00446">
    <property type="entry name" value="GrpE"/>
    <property type="match status" value="1"/>
</dbReference>
<dbReference type="OrthoDB" id="201635at2759"/>
<keyword evidence="8" id="KW-1185">Reference proteome</keyword>
<dbReference type="HAMAP" id="MF_01151">
    <property type="entry name" value="GrpE"/>
    <property type="match status" value="1"/>
</dbReference>
<protein>
    <recommendedName>
        <fullName evidence="4">GrpE protein homolog</fullName>
    </recommendedName>
</protein>
<keyword evidence="4" id="KW-0496">Mitochondrion</keyword>
<dbReference type="GO" id="GO:0000774">
    <property type="term" value="F:adenyl-nucleotide exchange factor activity"/>
    <property type="evidence" value="ECO:0007669"/>
    <property type="project" value="InterPro"/>
</dbReference>
<dbReference type="Pfam" id="PF01025">
    <property type="entry name" value="GrpE"/>
    <property type="match status" value="1"/>
</dbReference>
<dbReference type="PANTHER" id="PTHR21237:SF23">
    <property type="entry name" value="GRPE PROTEIN HOMOLOG, MITOCHONDRIAL"/>
    <property type="match status" value="1"/>
</dbReference>
<dbReference type="PRINTS" id="PR00773">
    <property type="entry name" value="GRPEPROTEIN"/>
</dbReference>
<sequence>MSARRIGSALLSAWRLNSAPSLASCTSRLEVPALLRGAALWRPYSSETGGKKSEASAASAEPAGTSDKADAGATDDGAADGPEPGPSAHELIAQLKVKEEHATKLTTQVETLTDSLKRTLADMENLRMRTAREVDVSKKFAIQGFVKALLDVPDNLERAAGVVPPEALQEEGGVTPEKMRNLLSGLLEGVRATESILMKVLKQNGVERYDPAGQPFDPNLHNALFDVPDPSKDNNIIAMVTKKGYKLNDRVIRPAEVGVVRNVSP</sequence>
<gene>
    <name evidence="7" type="ORF">TSOC_012371</name>
</gene>
<dbReference type="InterPro" id="IPR009012">
    <property type="entry name" value="GrpE_head"/>
</dbReference>
<dbReference type="Gene3D" id="3.90.20.20">
    <property type="match status" value="1"/>
</dbReference>
<dbReference type="SUPFAM" id="SSF51064">
    <property type="entry name" value="Head domain of nucleotide exchange factor GrpE"/>
    <property type="match status" value="1"/>
</dbReference>
<keyword evidence="3 4" id="KW-0143">Chaperone</keyword>
<evidence type="ECO:0000256" key="5">
    <source>
        <dbReference type="RuleBase" id="RU004478"/>
    </source>
</evidence>
<accession>A0A2J7ZN87</accession>
<reference evidence="7 8" key="1">
    <citation type="journal article" date="2017" name="Mol. Biol. Evol.">
        <title>The 4-celled Tetrabaena socialis nuclear genome reveals the essential components for genetic control of cell number at the origin of multicellularity in the volvocine lineage.</title>
        <authorList>
            <person name="Featherston J."/>
            <person name="Arakaki Y."/>
            <person name="Hanschen E.R."/>
            <person name="Ferris P.J."/>
            <person name="Michod R.E."/>
            <person name="Olson B.J.S.C."/>
            <person name="Nozaki H."/>
            <person name="Durand P.M."/>
        </authorList>
    </citation>
    <scope>NUCLEOTIDE SEQUENCE [LARGE SCALE GENOMIC DNA]</scope>
    <source>
        <strain evidence="7 8">NIES-571</strain>
    </source>
</reference>
<comment type="subcellular location">
    <subcellularLocation>
        <location evidence="1 4">Mitochondrion matrix</location>
    </subcellularLocation>
</comment>
<dbReference type="AlphaFoldDB" id="A0A2J7ZN87"/>
<dbReference type="FunFam" id="2.30.22.10:FF:000002">
    <property type="entry name" value="GrpE protein homolog"/>
    <property type="match status" value="1"/>
</dbReference>
<evidence type="ECO:0000256" key="1">
    <source>
        <dbReference type="ARBA" id="ARBA00004305"/>
    </source>
</evidence>
<dbReference type="PROSITE" id="PS01071">
    <property type="entry name" value="GRPE"/>
    <property type="match status" value="1"/>
</dbReference>
<feature type="region of interest" description="Disordered" evidence="6">
    <location>
        <begin position="45"/>
        <end position="88"/>
    </location>
</feature>
<dbReference type="InterPro" id="IPR013805">
    <property type="entry name" value="GrpE_CC"/>
</dbReference>
<evidence type="ECO:0000313" key="8">
    <source>
        <dbReference type="Proteomes" id="UP000236333"/>
    </source>
</evidence>
<evidence type="ECO:0000256" key="6">
    <source>
        <dbReference type="SAM" id="MobiDB-lite"/>
    </source>
</evidence>
<dbReference type="GO" id="GO:0042803">
    <property type="term" value="F:protein homodimerization activity"/>
    <property type="evidence" value="ECO:0007669"/>
    <property type="project" value="InterPro"/>
</dbReference>
<dbReference type="InterPro" id="IPR000740">
    <property type="entry name" value="GrpE"/>
</dbReference>
<evidence type="ECO:0000313" key="7">
    <source>
        <dbReference type="EMBL" id="PNH01718.1"/>
    </source>
</evidence>
<dbReference type="GO" id="GO:0051082">
    <property type="term" value="F:unfolded protein binding"/>
    <property type="evidence" value="ECO:0007669"/>
    <property type="project" value="TreeGrafter"/>
</dbReference>
<feature type="compositionally biased region" description="Low complexity" evidence="6">
    <location>
        <begin position="55"/>
        <end position="88"/>
    </location>
</feature>
<dbReference type="GO" id="GO:0006457">
    <property type="term" value="P:protein folding"/>
    <property type="evidence" value="ECO:0007669"/>
    <property type="project" value="InterPro"/>
</dbReference>
<name>A0A2J7ZN87_9CHLO</name>
<dbReference type="GO" id="GO:0051087">
    <property type="term" value="F:protein-folding chaperone binding"/>
    <property type="evidence" value="ECO:0007669"/>
    <property type="project" value="InterPro"/>
</dbReference>
<dbReference type="SUPFAM" id="SSF58014">
    <property type="entry name" value="Coiled-coil domain of nucleotide exchange factor GrpE"/>
    <property type="match status" value="1"/>
</dbReference>
<comment type="caution">
    <text evidence="7">The sequence shown here is derived from an EMBL/GenBank/DDBJ whole genome shotgun (WGS) entry which is preliminary data.</text>
</comment>
<evidence type="ECO:0000256" key="4">
    <source>
        <dbReference type="RuleBase" id="RU000640"/>
    </source>
</evidence>
<proteinExistence type="inferred from homology"/>
<comment type="similarity">
    <text evidence="2 5">Belongs to the GrpE family.</text>
</comment>
<dbReference type="Proteomes" id="UP000236333">
    <property type="component" value="Unassembled WGS sequence"/>
</dbReference>